<feature type="compositionally biased region" description="Basic and acidic residues" evidence="1">
    <location>
        <begin position="99"/>
        <end position="145"/>
    </location>
</feature>
<evidence type="ECO:0000313" key="2">
    <source>
        <dbReference type="EMBL" id="PIL98003.1"/>
    </source>
</evidence>
<proteinExistence type="predicted"/>
<accession>A0A2G8XSJ5</accession>
<dbReference type="EMBL" id="AGQR02002963">
    <property type="protein sequence ID" value="PIL98003.1"/>
    <property type="molecule type" value="Genomic_DNA"/>
</dbReference>
<sequence>MSGASEKNGKQKRRCSCLSCAFFQAFLLHALERDERGARNPQLLLGESRSENGVTNFAIRDTLPLVHAAVDSVGLVGLVRIELEVNQREKRRNISCAADRNHDGEDELERTRETKTKTSDKGHREEKRKSRDIQARRKQRGEAKIKRTMVSLPKADDENQRD</sequence>
<evidence type="ECO:0000256" key="1">
    <source>
        <dbReference type="SAM" id="MobiDB-lite"/>
    </source>
</evidence>
<feature type="region of interest" description="Disordered" evidence="1">
    <location>
        <begin position="91"/>
        <end position="162"/>
    </location>
</feature>
<gene>
    <name evidence="2" type="ORF">TGCOUG_394960</name>
</gene>
<comment type="caution">
    <text evidence="2">The sequence shown here is derived from an EMBL/GenBank/DDBJ whole genome shotgun (WGS) entry which is preliminary data.</text>
</comment>
<dbReference type="AlphaFoldDB" id="A0A2G8XSJ5"/>
<dbReference type="Proteomes" id="UP000236343">
    <property type="component" value="Unassembled WGS sequence"/>
</dbReference>
<name>A0A2G8XSJ5_TOXGO</name>
<protein>
    <submittedName>
        <fullName evidence="2">Uncharacterized protein</fullName>
    </submittedName>
</protein>
<evidence type="ECO:0000313" key="3">
    <source>
        <dbReference type="Proteomes" id="UP000236343"/>
    </source>
</evidence>
<dbReference type="VEuPathDB" id="ToxoDB:TGCOUG_394960"/>
<organism evidence="2 3">
    <name type="scientific">Toxoplasma gondii COUG</name>
    <dbReference type="NCBI Taxonomy" id="1074873"/>
    <lineage>
        <taxon>Eukaryota</taxon>
        <taxon>Sar</taxon>
        <taxon>Alveolata</taxon>
        <taxon>Apicomplexa</taxon>
        <taxon>Conoidasida</taxon>
        <taxon>Coccidia</taxon>
        <taxon>Eucoccidiorida</taxon>
        <taxon>Eimeriorina</taxon>
        <taxon>Sarcocystidae</taxon>
        <taxon>Toxoplasma</taxon>
    </lineage>
</organism>
<reference evidence="2 3" key="1">
    <citation type="journal article" date="2016" name="Nat. Commun.">
        <title>Local admixture of amplified and diversified secreted pathogenesis determinants shapes mosaic Toxoplasma gondii genomes.</title>
        <authorList>
            <person name="Lorenzi H."/>
            <person name="Khan A."/>
            <person name="Behnke M.S."/>
            <person name="Namasivayam S."/>
            <person name="Swapna L.S."/>
            <person name="Hadjithomas M."/>
            <person name="Karamycheva S."/>
            <person name="Pinney D."/>
            <person name="Brunk B.P."/>
            <person name="Ajioka J.W."/>
            <person name="Ajzenberg D."/>
            <person name="Boothroyd J.C."/>
            <person name="Boyle J.P."/>
            <person name="Darde M.L."/>
            <person name="Diaz-Miranda M.A."/>
            <person name="Dubey J.P."/>
            <person name="Fritz H.M."/>
            <person name="Gennari S.M."/>
            <person name="Gregory B.D."/>
            <person name="Kim K."/>
            <person name="Saeij J.P."/>
            <person name="Su C."/>
            <person name="White M.W."/>
            <person name="Zhu X.Q."/>
            <person name="Howe D.K."/>
            <person name="Rosenthal B.M."/>
            <person name="Grigg M.E."/>
            <person name="Parkinson J."/>
            <person name="Liu L."/>
            <person name="Kissinger J.C."/>
            <person name="Roos D.S."/>
            <person name="Sibley L.D."/>
        </authorList>
    </citation>
    <scope>NUCLEOTIDE SEQUENCE [LARGE SCALE GENOMIC DNA]</scope>
    <source>
        <strain evidence="2 3">COUG</strain>
    </source>
</reference>